<organism evidence="6 7">
    <name type="scientific">Paenibacillus darwinianus</name>
    <dbReference type="NCBI Taxonomy" id="1380763"/>
    <lineage>
        <taxon>Bacteria</taxon>
        <taxon>Bacillati</taxon>
        <taxon>Bacillota</taxon>
        <taxon>Bacilli</taxon>
        <taxon>Bacillales</taxon>
        <taxon>Paenibacillaceae</taxon>
        <taxon>Paenibacillus</taxon>
    </lineage>
</organism>
<dbReference type="CDD" id="cd02857">
    <property type="entry name" value="E_set_CDase_PDE_N"/>
    <property type="match status" value="1"/>
</dbReference>
<name>A0A9W5W8D3_9BACL</name>
<dbReference type="InterPro" id="IPR045857">
    <property type="entry name" value="O16G_dom_2"/>
</dbReference>
<dbReference type="RefSeq" id="WP_081793822.1">
    <property type="nucleotide sequence ID" value="NZ_KK082182.1"/>
</dbReference>
<dbReference type="SMART" id="SM00642">
    <property type="entry name" value="Aamy"/>
    <property type="match status" value="1"/>
</dbReference>
<dbReference type="Gene3D" id="2.60.40.1180">
    <property type="entry name" value="Golgi alpha-mannosidase II"/>
    <property type="match status" value="1"/>
</dbReference>
<evidence type="ECO:0000313" key="7">
    <source>
        <dbReference type="Proteomes" id="UP000053750"/>
    </source>
</evidence>
<dbReference type="InterPro" id="IPR017853">
    <property type="entry name" value="GH"/>
</dbReference>
<dbReference type="Gene3D" id="2.60.40.10">
    <property type="entry name" value="Immunoglobulins"/>
    <property type="match status" value="1"/>
</dbReference>
<keyword evidence="2" id="KW-0378">Hydrolase</keyword>
<dbReference type="SUPFAM" id="SSF81296">
    <property type="entry name" value="E set domains"/>
    <property type="match status" value="1"/>
</dbReference>
<evidence type="ECO:0000256" key="3">
    <source>
        <dbReference type="ARBA" id="ARBA00023295"/>
    </source>
</evidence>
<sequence length="678" mass="76727">MLLEAIEHRPKLNWASAYDTGTVELRIRTKRDDMQVVHVAAGDKYDWKTTRVLQPMKKLASDALFDYWQAFVKPPFRRLRYAFLLDDGDIRLWLTEQGFEAEEAAEPLRFFDFPYINPADVFEPPAWVKDAIFYQIFPERFANGDPSNDPEGTLPWGGEPTPANFFGGDLRGVLDKLDHLSELGINAIYFTPVFEAPTNHKYDTRDYYKVDPAFGTNEQLKKLVEACHARGIRVLLDAVFNHAGRSFPPFLDCLANGESSPYAGWFHVREWPLGVKDGIPTYETFAFERHMPKFNTEHPDVQSYLLGVARYWLEEVGIDGWRLDVANEVDHRFWRSFRDTVKTVRPDAYILGEIWHDPLAWMQGDQFDAVMNYPFTTAVLDFFVERKLDAKGFADAIGRLLAAYPTKVAEAAFNLLDSHDTPRLLTLCGDNKALMKLAALVQFTMTGTPCVYYGDEIGLTGGADPGCRKCMEWDEEKQDRELFAFYKRLIALRTGSEALRTGSFEIVQAEAGGKVLAYSRGNEKERFVIVLNNRSAESSALLTLGPGSWRDAWTDELADAPEGLLQLSLEPYGYRVYKRGACGINENERPFAVQQVKLKQHDVNGDHAHEAREHAEHEHGRHDGLAPGEPEAGNGVSGEQLNERAEHHAYNGDLQSVPEPADIKNCLSFISPCTNRSL</sequence>
<comment type="caution">
    <text evidence="6">The sequence shown here is derived from an EMBL/GenBank/DDBJ whole genome shotgun (WGS) entry which is preliminary data.</text>
</comment>
<dbReference type="Gene3D" id="3.90.400.10">
    <property type="entry name" value="Oligo-1,6-glucosidase, Domain 2"/>
    <property type="match status" value="1"/>
</dbReference>
<evidence type="ECO:0000313" key="6">
    <source>
        <dbReference type="EMBL" id="EXX90792.1"/>
    </source>
</evidence>
<dbReference type="Gene3D" id="3.20.20.80">
    <property type="entry name" value="Glycosidases"/>
    <property type="match status" value="1"/>
</dbReference>
<comment type="similarity">
    <text evidence="1">Belongs to the glycosyl hydrolase 13 family.</text>
</comment>
<evidence type="ECO:0000259" key="5">
    <source>
        <dbReference type="SMART" id="SM00642"/>
    </source>
</evidence>
<dbReference type="Proteomes" id="UP000053750">
    <property type="component" value="Unassembled WGS sequence"/>
</dbReference>
<dbReference type="AlphaFoldDB" id="A0A9W5W8D3"/>
<evidence type="ECO:0000256" key="2">
    <source>
        <dbReference type="ARBA" id="ARBA00022801"/>
    </source>
</evidence>
<dbReference type="Pfam" id="PF02903">
    <property type="entry name" value="Alpha-amylase_N"/>
    <property type="match status" value="1"/>
</dbReference>
<dbReference type="InterPro" id="IPR032091">
    <property type="entry name" value="Malt_amylase-like_C"/>
</dbReference>
<feature type="compositionally biased region" description="Basic and acidic residues" evidence="4">
    <location>
        <begin position="610"/>
        <end position="624"/>
    </location>
</feature>
<keyword evidence="7" id="KW-1185">Reference proteome</keyword>
<dbReference type="PANTHER" id="PTHR10357:SF210">
    <property type="entry name" value="MALTODEXTRIN GLUCOSIDASE"/>
    <property type="match status" value="1"/>
</dbReference>
<feature type="region of interest" description="Disordered" evidence="4">
    <location>
        <begin position="610"/>
        <end position="638"/>
    </location>
</feature>
<dbReference type="Pfam" id="PF00128">
    <property type="entry name" value="Alpha-amylase"/>
    <property type="match status" value="1"/>
</dbReference>
<dbReference type="SUPFAM" id="SSF51011">
    <property type="entry name" value="Glycosyl hydrolase domain"/>
    <property type="match status" value="1"/>
</dbReference>
<dbReference type="InterPro" id="IPR013783">
    <property type="entry name" value="Ig-like_fold"/>
</dbReference>
<gene>
    <name evidence="6" type="ORF">BG53_12955</name>
</gene>
<dbReference type="SUPFAM" id="SSF51445">
    <property type="entry name" value="(Trans)glycosidases"/>
    <property type="match status" value="1"/>
</dbReference>
<dbReference type="OrthoDB" id="9805159at2"/>
<feature type="domain" description="Glycosyl hydrolase family 13 catalytic" evidence="5">
    <location>
        <begin position="135"/>
        <end position="493"/>
    </location>
</feature>
<dbReference type="GO" id="GO:0005975">
    <property type="term" value="P:carbohydrate metabolic process"/>
    <property type="evidence" value="ECO:0007669"/>
    <property type="project" value="InterPro"/>
</dbReference>
<dbReference type="InterPro" id="IPR014756">
    <property type="entry name" value="Ig_E-set"/>
</dbReference>
<dbReference type="EMBL" id="JFHU01000052">
    <property type="protein sequence ID" value="EXX90792.1"/>
    <property type="molecule type" value="Genomic_DNA"/>
</dbReference>
<reference evidence="6 7" key="1">
    <citation type="submission" date="2014-02" db="EMBL/GenBank/DDBJ databases">
        <title>Genome sequence of Paenibacillus darwinianus reveals adaptive mechanisms for survival in Antarctic soils.</title>
        <authorList>
            <person name="Dsouza M."/>
            <person name="Taylor M.W."/>
            <person name="Turner S.J."/>
            <person name="Aislabie J."/>
        </authorList>
    </citation>
    <scope>NUCLEOTIDE SEQUENCE [LARGE SCALE GENOMIC DNA]</scope>
    <source>
        <strain evidence="6 7">CE1</strain>
    </source>
</reference>
<dbReference type="GO" id="GO:0004553">
    <property type="term" value="F:hydrolase activity, hydrolyzing O-glycosyl compounds"/>
    <property type="evidence" value="ECO:0007669"/>
    <property type="project" value="InterPro"/>
</dbReference>
<keyword evidence="3" id="KW-0326">Glycosidase</keyword>
<protein>
    <submittedName>
        <fullName evidence="6">Cyclomaltodextrinase</fullName>
    </submittedName>
</protein>
<dbReference type="InterPro" id="IPR006047">
    <property type="entry name" value="GH13_cat_dom"/>
</dbReference>
<proteinExistence type="inferred from homology"/>
<dbReference type="InterPro" id="IPR004185">
    <property type="entry name" value="Glyco_hydro_13_lg-like_dom"/>
</dbReference>
<evidence type="ECO:0000256" key="1">
    <source>
        <dbReference type="ARBA" id="ARBA00008061"/>
    </source>
</evidence>
<accession>A0A9W5W8D3</accession>
<dbReference type="CDD" id="cd11338">
    <property type="entry name" value="AmyAc_CMD"/>
    <property type="match status" value="1"/>
</dbReference>
<dbReference type="InterPro" id="IPR013780">
    <property type="entry name" value="Glyco_hydro_b"/>
</dbReference>
<dbReference type="PANTHER" id="PTHR10357">
    <property type="entry name" value="ALPHA-AMYLASE FAMILY MEMBER"/>
    <property type="match status" value="1"/>
</dbReference>
<dbReference type="Pfam" id="PF16657">
    <property type="entry name" value="Malt_amylase_C"/>
    <property type="match status" value="1"/>
</dbReference>
<evidence type="ECO:0000256" key="4">
    <source>
        <dbReference type="SAM" id="MobiDB-lite"/>
    </source>
</evidence>